<evidence type="ECO:0000313" key="2">
    <source>
        <dbReference type="EMBL" id="KAK7026054.1"/>
    </source>
</evidence>
<comment type="caution">
    <text evidence="2">The sequence shown here is derived from an EMBL/GenBank/DDBJ whole genome shotgun (WGS) entry which is preliminary data.</text>
</comment>
<name>A0AAW0BH79_9AGAR</name>
<feature type="transmembrane region" description="Helical" evidence="1">
    <location>
        <begin position="105"/>
        <end position="122"/>
    </location>
</feature>
<organism evidence="2 3">
    <name type="scientific">Paramarasmius palmivorus</name>
    <dbReference type="NCBI Taxonomy" id="297713"/>
    <lineage>
        <taxon>Eukaryota</taxon>
        <taxon>Fungi</taxon>
        <taxon>Dikarya</taxon>
        <taxon>Basidiomycota</taxon>
        <taxon>Agaricomycotina</taxon>
        <taxon>Agaricomycetes</taxon>
        <taxon>Agaricomycetidae</taxon>
        <taxon>Agaricales</taxon>
        <taxon>Marasmiineae</taxon>
        <taxon>Marasmiaceae</taxon>
        <taxon>Paramarasmius</taxon>
    </lineage>
</organism>
<evidence type="ECO:0000313" key="3">
    <source>
        <dbReference type="Proteomes" id="UP001383192"/>
    </source>
</evidence>
<accession>A0AAW0BH79</accession>
<feature type="transmembrane region" description="Helical" evidence="1">
    <location>
        <begin position="134"/>
        <end position="158"/>
    </location>
</feature>
<reference evidence="2 3" key="1">
    <citation type="submission" date="2024-01" db="EMBL/GenBank/DDBJ databases">
        <title>A draft genome for a cacao thread blight-causing isolate of Paramarasmius palmivorus.</title>
        <authorList>
            <person name="Baruah I.K."/>
            <person name="Bukari Y."/>
            <person name="Amoako-Attah I."/>
            <person name="Meinhardt L.W."/>
            <person name="Bailey B.A."/>
            <person name="Cohen S.P."/>
        </authorList>
    </citation>
    <scope>NUCLEOTIDE SEQUENCE [LARGE SCALE GENOMIC DNA]</scope>
    <source>
        <strain evidence="2 3">GH-12</strain>
    </source>
</reference>
<keyword evidence="3" id="KW-1185">Reference proteome</keyword>
<dbReference type="AlphaFoldDB" id="A0AAW0BH79"/>
<sequence length="366" mass="41822">MVALCLWCGSTRSVDENLDLPLRLTNLFMGVPFTDQENGSHLVAALCVIPKVIFVIASILLGLGILWIWLRYSFLRSKRNQSHSTSPAPPRYTQPSELLHPITQIYTVISSNTMVFISVVTLHVRENVKLWSQIWRPFILPGMLFLLFTSLSVLQLALETDMSARLNRHLMGKHEEDNRSFLVRLLEIVPLLRFCFTATMEGSLNHIIRKWISNRISQFRLAGAESAYSMRQAFRANEAPMPPEHREQYGMFSFSRHFSITGGVFSNVLGNQFNTRLALSNIYGFGVSVFQVSFDPLFRGQAVQDLRQVASKVLEILPRLVYEQVIFLAASLDQDVIYTVIFLLGYYSFKFQSTRSLEGTQRQLVE</sequence>
<gene>
    <name evidence="2" type="primary">RFG1_11</name>
    <name evidence="2" type="ORF">VNI00_015782</name>
</gene>
<keyword evidence="1" id="KW-1133">Transmembrane helix</keyword>
<keyword evidence="1" id="KW-0812">Transmembrane</keyword>
<evidence type="ECO:0000256" key="1">
    <source>
        <dbReference type="SAM" id="Phobius"/>
    </source>
</evidence>
<protein>
    <submittedName>
        <fullName evidence="2">Slightly ste11-like protein</fullName>
    </submittedName>
</protein>
<dbReference type="EMBL" id="JAYKXP010000108">
    <property type="protein sequence ID" value="KAK7026054.1"/>
    <property type="molecule type" value="Genomic_DNA"/>
</dbReference>
<dbReference type="Proteomes" id="UP001383192">
    <property type="component" value="Unassembled WGS sequence"/>
</dbReference>
<feature type="transmembrane region" description="Helical" evidence="1">
    <location>
        <begin position="42"/>
        <end position="70"/>
    </location>
</feature>
<proteinExistence type="predicted"/>
<keyword evidence="1" id="KW-0472">Membrane</keyword>